<dbReference type="Pfam" id="PF13620">
    <property type="entry name" value="CarboxypepD_reg"/>
    <property type="match status" value="1"/>
</dbReference>
<keyword evidence="1" id="KW-0472">Membrane</keyword>
<name>A0A7K4BZQ8_9ARCH</name>
<keyword evidence="1" id="KW-1133">Transmembrane helix</keyword>
<sequence length="2104" mass="235814">YKIIDPIDRIVPSFILFLVFLLIILLLLVFFILPSVFGGTSYFGEIVVLSSKTNLPLSDAKVTITTDCAYEPLVLFTDELGKVSFNVCSDSFDVDVTKSNYKKVSTKIILENNELQTIKLSPEDIELSTKNVKVKIVDNDNDIITNATLYNICDTKTILVGNKQSLTGYDTNFGSCSVTKLRATALDYKEKTVSWDKSSETVTIKLEKDIKKASVTFITENINAPTKIEPEVQITITDSKGKYVSLTTDLLGTGIIDLEVEEYTYSAYSNGENKEGRFVVENTSPMEVKITFKENHNPIQKAIRVQVLTETNSPITIASINVFKDGNIFSLNQRVDSNGVLSLQVNEQYATQNFFIIISAMGYEKKIVKVKPVDSNTPPTKIFLKQGENKLVVKVIDDINAPVKDAFVKVINEEVNLEMDLTGSKITDRNGVYTLTNLPKGNYKVIATSKNSSGETRARMDVNKTTEIEIELVLGEGMIRFNFLNESGAKINPYFYAHTVNKDLTLNNIYNGYPRNGVYDTSKMLVGTKTKLTINDTNYYPTETLTYTITRNTQIKPVILRTIGNLPNNNELQLILENVYETNPLYGSTNSTDKILPNKKYYLLFSLILDTNYTGTPIAGFFSGEKNVPLKSNSTTIESITSIDGFFSLLDTNMNGFFVDPTSTSIVDSGAKIGSINLGQKTGKFSLPILLEIKTDKNTTKDKITYYATMGDKNTIVYEFGFDVGEKFCVGLSERCPTFLFSNFIEKNNTTIPYEDNMILLSEEEYKIKTKIKNTTDTLFSSVELVQSIPKNNQDVFVFSPDKNTAKFNLTINPLSETQFKEVLVKGELTRSVNSTNITINQSIEKIVENVNQLKNYNNDSKQKMRFSLKKKEQLEISISPNTIHEKSEYPLFVVKTKFKGKSGGVSAFWKAEKITETDTETDTTIIVEGKTDTNGIDKTSFNALNLLKGDKILFTAYDHNGSIDGNIIVTISSGFPVPEILVEECLSVEINSTKIKNNSDYYFELPKGNTKTITINSTCDTPREVMIKTDLSLSELSFQVPANENKTFTITGNVRDEIYGAYPVQVISINGTRYSQIGYFDVVVSDPDSEFVLNKAIFDFRESSTLSSSVTNNSMKGRKDNFYPKMFLSTKSTSIEYNKPGNPDQLSFQIKVIGHAIEAWSSCFMWSNKFYQYKDGETSCRADRIRFPTPTEPLYYDVLQKDCERVVESLSKAQKEVTEKPEPEWNENDYVTHITGSNTYTVSQIVSEDGRVTDLNKSNTTTTPTKSSYEVSNTTASTAKAINSNKKNNNAYFDAGTAVATTLNATAVGAVGIIGVYRFFTWDGSAAAYVESFEDTIKKPVENQEFEFYPNTIGPIDIEPRCFEVKYNMPWVSAPRPSGWTDCAYGECWSAIHEIPKGLGKVIAVNNDKETRITAMGLGEMDIPLILYTQGHTRNWVDSLTHSDNYPSWIDIQTEFLRSLHYYKEQKKVWTKDVNMGTREGIIYDLGTYNAIPTPMWVDEKTTLDAGDSEKREGTFSYNAFGKEGSADGTTLVTSGESTGIGFIPPEKAPGYEVESPESPLIEYDPSGMYKFVLNTEGLPRGVKAYLRDGKVYAVYYGVPEIPGNNIDFNLTKIDLIGKEYAILKVQDWVNGTTKKEKAFQIKLIGPESLCVNSRGEDGYTGAAYVPRLLFKWDWTNISEDQCDTTNNNYTYCDGVQFNISLFKKLAKFQNDYIIKQRMDLLAQKTTFYSYLIRDNFSTDLLNDFSHYYTNTMMASDLSFYTNPGYNVLIKQGKIIYKIRNPDGSYTNDTKIPYGGLYRVEISIELINPNISSIFDGENANANIIVTLMPIEKAKNYNAFYETPFDGEVGKKGNTYARNNYGTSFNIENIVIQDSPKLTSKTFTGNPMVSLNATLNNNVTDLQSGIVLKYNSNNKTLIFTPSTPNPVSMQIDNPTKGTTLNVEYTIDSTISDPANMANKLVNKWLLVSSNIKDGEDKCLDFEKKGKRIITETASGNNKKISWTNAEKGKITLSTIIFAPPTTSIKLIPTNKTLITLNGKETNNNEVFIKGQTETANLAYLFEQIKQKNMCISKGNETETSIWWSEEYLNDLRKSVSNTSSSCK</sequence>
<accession>A0A7K4BZQ8</accession>
<reference evidence="2 3" key="1">
    <citation type="journal article" date="2020" name="Biotechnol. Biofuels">
        <title>New insights from the biogas microbiome by comprehensive genome-resolved metagenomics of nearly 1600 species originating from multiple anaerobic digesters.</title>
        <authorList>
            <person name="Campanaro S."/>
            <person name="Treu L."/>
            <person name="Rodriguez-R L.M."/>
            <person name="Kovalovszki A."/>
            <person name="Ziels R.M."/>
            <person name="Maus I."/>
            <person name="Zhu X."/>
            <person name="Kougias P.G."/>
            <person name="Basile A."/>
            <person name="Luo G."/>
            <person name="Schluter A."/>
            <person name="Konstantinidis K.T."/>
            <person name="Angelidaki I."/>
        </authorList>
    </citation>
    <scope>NUCLEOTIDE SEQUENCE [LARGE SCALE GENOMIC DNA]</scope>
    <source>
        <strain evidence="2">AS22ysBPME_79</strain>
    </source>
</reference>
<keyword evidence="2" id="KW-0121">Carboxypeptidase</keyword>
<dbReference type="Gene3D" id="2.60.40.10">
    <property type="entry name" value="Immunoglobulins"/>
    <property type="match status" value="1"/>
</dbReference>
<dbReference type="EMBL" id="JAAZKV010000016">
    <property type="protein sequence ID" value="NMA44559.1"/>
    <property type="molecule type" value="Genomic_DNA"/>
</dbReference>
<comment type="caution">
    <text evidence="2">The sequence shown here is derived from an EMBL/GenBank/DDBJ whole genome shotgun (WGS) entry which is preliminary data.</text>
</comment>
<gene>
    <name evidence="2" type="ORF">GX950_02000</name>
</gene>
<proteinExistence type="predicted"/>
<feature type="non-terminal residue" evidence="2">
    <location>
        <position position="1"/>
    </location>
</feature>
<dbReference type="InterPro" id="IPR013783">
    <property type="entry name" value="Ig-like_fold"/>
</dbReference>
<dbReference type="SUPFAM" id="SSF49478">
    <property type="entry name" value="Cna protein B-type domain"/>
    <property type="match status" value="1"/>
</dbReference>
<keyword evidence="2" id="KW-0378">Hydrolase</keyword>
<organism evidence="2 3">
    <name type="scientific">Candidatus Iainarchaeum sp</name>
    <dbReference type="NCBI Taxonomy" id="3101447"/>
    <lineage>
        <taxon>Archaea</taxon>
        <taxon>Candidatus Iainarchaeota</taxon>
        <taxon>Candidatus Iainarchaeia</taxon>
        <taxon>Candidatus Iainarchaeales</taxon>
        <taxon>Candidatus Iainarchaeaceae</taxon>
        <taxon>Candidatus Iainarchaeum</taxon>
    </lineage>
</organism>
<dbReference type="GO" id="GO:0004180">
    <property type="term" value="F:carboxypeptidase activity"/>
    <property type="evidence" value="ECO:0007669"/>
    <property type="project" value="UniProtKB-KW"/>
</dbReference>
<keyword evidence="1" id="KW-0812">Transmembrane</keyword>
<protein>
    <submittedName>
        <fullName evidence="2">Carboxypeptidase regulatory-like domain-containing protein</fullName>
    </submittedName>
</protein>
<feature type="transmembrane region" description="Helical" evidence="1">
    <location>
        <begin position="12"/>
        <end position="33"/>
    </location>
</feature>
<dbReference type="Proteomes" id="UP000526302">
    <property type="component" value="Unassembled WGS sequence"/>
</dbReference>
<evidence type="ECO:0000256" key="1">
    <source>
        <dbReference type="SAM" id="Phobius"/>
    </source>
</evidence>
<evidence type="ECO:0000313" key="2">
    <source>
        <dbReference type="EMBL" id="NMA44559.1"/>
    </source>
</evidence>
<keyword evidence="2" id="KW-0645">Protease</keyword>
<evidence type="ECO:0000313" key="3">
    <source>
        <dbReference type="Proteomes" id="UP000526302"/>
    </source>
</evidence>